<dbReference type="PANTHER" id="PTHR31126">
    <property type="entry name" value="TYROSINE-PROTEIN PHOSPHATASE"/>
    <property type="match status" value="1"/>
</dbReference>
<reference evidence="6 7" key="2">
    <citation type="journal article" date="2016" name="Int. J. Syst. Evol. Microbiol.">
        <title>Taxonomy of haemolytic and/or proteolytic strains of the genus Acinetobacter with the proposal of Acinetobacter courvalinii sp. nov. (genomic species 14 sensu Bouvet &amp; Jeanjean), Acinetobacter dispersus sp. nov. (genomic species 17), Acinetobacter modestus sp. nov., Acinetobacter proteolyticus sp. nov. and Acinetobacter vivianii sp. nov.</title>
        <authorList>
            <person name="Nemec A."/>
            <person name="Radolfova-Krizova L."/>
            <person name="Maixnerova M."/>
            <person name="Vrestiakova E."/>
            <person name="Jezek P."/>
            <person name="Sedo O."/>
        </authorList>
    </citation>
    <scope>NUCLEOTIDE SEQUENCE [LARGE SCALE GENOMIC DNA]</scope>
    <source>
        <strain evidence="6 7">NIPH 236</strain>
    </source>
</reference>
<evidence type="ECO:0000313" key="7">
    <source>
        <dbReference type="Proteomes" id="UP000013190"/>
    </source>
</evidence>
<evidence type="ECO:0000256" key="3">
    <source>
        <dbReference type="ARBA" id="ARBA00022912"/>
    </source>
</evidence>
<evidence type="ECO:0000259" key="4">
    <source>
        <dbReference type="PROSITE" id="PS50054"/>
    </source>
</evidence>
<dbReference type="InterPro" id="IPR000387">
    <property type="entry name" value="Tyr_Pase_dom"/>
</dbReference>
<keyword evidence="3" id="KW-0904">Protein phosphatase</keyword>
<dbReference type="GeneID" id="92836662"/>
<feature type="domain" description="Tyrosine specific protein phosphatases" evidence="5">
    <location>
        <begin position="106"/>
        <end position="161"/>
    </location>
</feature>
<dbReference type="Gene3D" id="3.90.190.10">
    <property type="entry name" value="Protein tyrosine phosphatase superfamily"/>
    <property type="match status" value="1"/>
</dbReference>
<dbReference type="PANTHER" id="PTHR31126:SF72">
    <property type="entry name" value="DUAL SPECIFICITY PROTEIN PHOSPHATASE TPBA"/>
    <property type="match status" value="1"/>
</dbReference>
<sequence>MKKALITVVLLSTLNVSGCIQHSSLEKDQRPQNWGTLISNTHNFYQISSDVFRSEQPSIDLIPSLEAHQINTIINLRARNEDAKVLKDQPFNLVHIPINTWAINRKDLLEAMRVIQTAKQQNQKILVHCYHGSDRTGATIAMYRIIFEHWAIEDAVKEMKQGGYGYHIIWKNIDHLFTPENVKWIQQQLSNPAAI</sequence>
<keyword evidence="7" id="KW-1185">Reference proteome</keyword>
<evidence type="ECO:0000259" key="5">
    <source>
        <dbReference type="PROSITE" id="PS50056"/>
    </source>
</evidence>
<protein>
    <recommendedName>
        <fullName evidence="8">Protein tyrosine phosphatase</fullName>
    </recommendedName>
</protein>
<keyword evidence="2" id="KW-0378">Hydrolase</keyword>
<dbReference type="InterPro" id="IPR000340">
    <property type="entry name" value="Dual-sp_phosphatase_cat-dom"/>
</dbReference>
<dbReference type="RefSeq" id="WP_004664757.1">
    <property type="nucleotide sequence ID" value="NZ_BMDV01000004.1"/>
</dbReference>
<comment type="similarity">
    <text evidence="1">Belongs to the protein-tyrosine phosphatase family.</text>
</comment>
<dbReference type="SUPFAM" id="SSF52799">
    <property type="entry name" value="(Phosphotyrosine protein) phosphatases II"/>
    <property type="match status" value="1"/>
</dbReference>
<dbReference type="EMBL" id="APOJ01000032">
    <property type="protein sequence ID" value="ENU25579.1"/>
    <property type="molecule type" value="Genomic_DNA"/>
</dbReference>
<feature type="domain" description="Tyrosine-protein phosphatase" evidence="4">
    <location>
        <begin position="43"/>
        <end position="189"/>
    </location>
</feature>
<comment type="caution">
    <text evidence="6">The sequence shown here is derived from an EMBL/GenBank/DDBJ whole genome shotgun (WGS) entry which is preliminary data.</text>
</comment>
<evidence type="ECO:0000256" key="2">
    <source>
        <dbReference type="ARBA" id="ARBA00022801"/>
    </source>
</evidence>
<reference evidence="7" key="1">
    <citation type="submission" date="2013-02" db="EMBL/GenBank/DDBJ databases">
        <title>The Genome Sequence of Acinetobacter sp. NIPH 236.</title>
        <authorList>
            <consortium name="The Broad Institute Genome Sequencing Platform"/>
            <consortium name="The Broad Institute Genome Sequencing Center for Infectious Disease"/>
            <person name="Cerqueira G."/>
            <person name="Feldgarden M."/>
            <person name="Courvalin P."/>
            <person name="Perichon B."/>
            <person name="Grillot-Courvalin C."/>
            <person name="Clermont D."/>
            <person name="Rocha E."/>
            <person name="Yoon E.-J."/>
            <person name="Nemec A."/>
            <person name="Walker B."/>
            <person name="Young S.K."/>
            <person name="Zeng Q."/>
            <person name="Gargeya S."/>
            <person name="Fitzgerald M."/>
            <person name="Haas B."/>
            <person name="Abouelleil A."/>
            <person name="Alvarado L."/>
            <person name="Arachchi H.M."/>
            <person name="Berlin A.M."/>
            <person name="Chapman S.B."/>
            <person name="Dewar J."/>
            <person name="Goldberg J."/>
            <person name="Griggs A."/>
            <person name="Gujja S."/>
            <person name="Hansen M."/>
            <person name="Howarth C."/>
            <person name="Imamovic A."/>
            <person name="Larimer J."/>
            <person name="McCowan C."/>
            <person name="Murphy C."/>
            <person name="Neiman D."/>
            <person name="Pearson M."/>
            <person name="Priest M."/>
            <person name="Roberts A."/>
            <person name="Saif S."/>
            <person name="Shea T."/>
            <person name="Sisk P."/>
            <person name="Sykes S."/>
            <person name="Wortman J."/>
            <person name="Nusbaum C."/>
            <person name="Birren B."/>
        </authorList>
    </citation>
    <scope>NUCLEOTIDE SEQUENCE [LARGE SCALE GENOMIC DNA]</scope>
    <source>
        <strain evidence="7">NIPH 236</strain>
    </source>
</reference>
<gene>
    <name evidence="6" type="ORF">F992_03323</name>
</gene>
<dbReference type="PROSITE" id="PS00383">
    <property type="entry name" value="TYR_PHOSPHATASE_1"/>
    <property type="match status" value="1"/>
</dbReference>
<evidence type="ECO:0000313" key="6">
    <source>
        <dbReference type="EMBL" id="ENU25579.1"/>
    </source>
</evidence>
<dbReference type="PROSITE" id="PS50054">
    <property type="entry name" value="TYR_PHOSPHATASE_DUAL"/>
    <property type="match status" value="1"/>
</dbReference>
<name>A0ABP2TTY4_9GAMM</name>
<proteinExistence type="inferred from homology"/>
<accession>A0ABP2TTY4</accession>
<dbReference type="InterPro" id="IPR016130">
    <property type="entry name" value="Tyr_Pase_AS"/>
</dbReference>
<dbReference type="InterPro" id="IPR020422">
    <property type="entry name" value="TYR_PHOSPHATASE_DUAL_dom"/>
</dbReference>
<dbReference type="Pfam" id="PF00782">
    <property type="entry name" value="DSPc"/>
    <property type="match status" value="1"/>
</dbReference>
<dbReference type="InterPro" id="IPR029021">
    <property type="entry name" value="Prot-tyrosine_phosphatase-like"/>
</dbReference>
<dbReference type="PROSITE" id="PS50056">
    <property type="entry name" value="TYR_PHOSPHATASE_2"/>
    <property type="match status" value="1"/>
</dbReference>
<organism evidence="6 7">
    <name type="scientific">Acinetobacter modestus</name>
    <dbReference type="NCBI Taxonomy" id="1776740"/>
    <lineage>
        <taxon>Bacteria</taxon>
        <taxon>Pseudomonadati</taxon>
        <taxon>Pseudomonadota</taxon>
        <taxon>Gammaproteobacteria</taxon>
        <taxon>Moraxellales</taxon>
        <taxon>Moraxellaceae</taxon>
        <taxon>Acinetobacter</taxon>
    </lineage>
</organism>
<evidence type="ECO:0008006" key="8">
    <source>
        <dbReference type="Google" id="ProtNLM"/>
    </source>
</evidence>
<dbReference type="Proteomes" id="UP000013190">
    <property type="component" value="Unassembled WGS sequence"/>
</dbReference>
<evidence type="ECO:0000256" key="1">
    <source>
        <dbReference type="ARBA" id="ARBA00009580"/>
    </source>
</evidence>